<accession>A0A2R6XD93</accession>
<reference evidence="2" key="1">
    <citation type="journal article" date="2017" name="Cell">
        <title>Insights into land plant evolution garnered from the Marchantia polymorpha genome.</title>
        <authorList>
            <person name="Bowman J.L."/>
            <person name="Kohchi T."/>
            <person name="Yamato K.T."/>
            <person name="Jenkins J."/>
            <person name="Shu S."/>
            <person name="Ishizaki K."/>
            <person name="Yamaoka S."/>
            <person name="Nishihama R."/>
            <person name="Nakamura Y."/>
            <person name="Berger F."/>
            <person name="Adam C."/>
            <person name="Aki S.S."/>
            <person name="Althoff F."/>
            <person name="Araki T."/>
            <person name="Arteaga-Vazquez M.A."/>
            <person name="Balasubrmanian S."/>
            <person name="Barry K."/>
            <person name="Bauer D."/>
            <person name="Boehm C.R."/>
            <person name="Briginshaw L."/>
            <person name="Caballero-Perez J."/>
            <person name="Catarino B."/>
            <person name="Chen F."/>
            <person name="Chiyoda S."/>
            <person name="Chovatia M."/>
            <person name="Davies K.M."/>
            <person name="Delmans M."/>
            <person name="Demura T."/>
            <person name="Dierschke T."/>
            <person name="Dolan L."/>
            <person name="Dorantes-Acosta A.E."/>
            <person name="Eklund D.M."/>
            <person name="Florent S.N."/>
            <person name="Flores-Sandoval E."/>
            <person name="Fujiyama A."/>
            <person name="Fukuzawa H."/>
            <person name="Galik B."/>
            <person name="Grimanelli D."/>
            <person name="Grimwood J."/>
            <person name="Grossniklaus U."/>
            <person name="Hamada T."/>
            <person name="Haseloff J."/>
            <person name="Hetherington A.J."/>
            <person name="Higo A."/>
            <person name="Hirakawa Y."/>
            <person name="Hundley H.N."/>
            <person name="Ikeda Y."/>
            <person name="Inoue K."/>
            <person name="Inoue S.I."/>
            <person name="Ishida S."/>
            <person name="Jia Q."/>
            <person name="Kakita M."/>
            <person name="Kanazawa T."/>
            <person name="Kawai Y."/>
            <person name="Kawashima T."/>
            <person name="Kennedy M."/>
            <person name="Kinose K."/>
            <person name="Kinoshita T."/>
            <person name="Kohara Y."/>
            <person name="Koide E."/>
            <person name="Komatsu K."/>
            <person name="Kopischke S."/>
            <person name="Kubo M."/>
            <person name="Kyozuka J."/>
            <person name="Lagercrantz U."/>
            <person name="Lin S.S."/>
            <person name="Lindquist E."/>
            <person name="Lipzen A.M."/>
            <person name="Lu C.W."/>
            <person name="De Luna E."/>
            <person name="Martienssen R.A."/>
            <person name="Minamino N."/>
            <person name="Mizutani M."/>
            <person name="Mizutani M."/>
            <person name="Mochizuki N."/>
            <person name="Monte I."/>
            <person name="Mosher R."/>
            <person name="Nagasaki H."/>
            <person name="Nakagami H."/>
            <person name="Naramoto S."/>
            <person name="Nishitani K."/>
            <person name="Ohtani M."/>
            <person name="Okamoto T."/>
            <person name="Okumura M."/>
            <person name="Phillips J."/>
            <person name="Pollak B."/>
            <person name="Reinders A."/>
            <person name="Rovekamp M."/>
            <person name="Sano R."/>
            <person name="Sawa S."/>
            <person name="Schmid M.W."/>
            <person name="Shirakawa M."/>
            <person name="Solano R."/>
            <person name="Spunde A."/>
            <person name="Suetsugu N."/>
            <person name="Sugano S."/>
            <person name="Sugiyama A."/>
            <person name="Sun R."/>
            <person name="Suzuki Y."/>
            <person name="Takenaka M."/>
            <person name="Takezawa D."/>
            <person name="Tomogane H."/>
            <person name="Tsuzuki M."/>
            <person name="Ueda T."/>
            <person name="Umeda M."/>
            <person name="Ward J.M."/>
            <person name="Watanabe Y."/>
            <person name="Yazaki K."/>
            <person name="Yokoyama R."/>
            <person name="Yoshitake Y."/>
            <person name="Yotsui I."/>
            <person name="Zachgo S."/>
            <person name="Schmutz J."/>
        </authorList>
    </citation>
    <scope>NUCLEOTIDE SEQUENCE [LARGE SCALE GENOMIC DNA]</scope>
    <source>
        <strain evidence="2">Tak-1</strain>
    </source>
</reference>
<evidence type="ECO:0000313" key="1">
    <source>
        <dbReference type="EMBL" id="PTQ44078.1"/>
    </source>
</evidence>
<proteinExistence type="predicted"/>
<organism evidence="1 2">
    <name type="scientific">Marchantia polymorpha</name>
    <name type="common">Common liverwort</name>
    <name type="synonym">Marchantia aquatica</name>
    <dbReference type="NCBI Taxonomy" id="3197"/>
    <lineage>
        <taxon>Eukaryota</taxon>
        <taxon>Viridiplantae</taxon>
        <taxon>Streptophyta</taxon>
        <taxon>Embryophyta</taxon>
        <taxon>Marchantiophyta</taxon>
        <taxon>Marchantiopsida</taxon>
        <taxon>Marchantiidae</taxon>
        <taxon>Marchantiales</taxon>
        <taxon>Marchantiaceae</taxon>
        <taxon>Marchantia</taxon>
    </lineage>
</organism>
<evidence type="ECO:0000313" key="2">
    <source>
        <dbReference type="Proteomes" id="UP000244005"/>
    </source>
</evidence>
<keyword evidence="2" id="KW-1185">Reference proteome</keyword>
<gene>
    <name evidence="1" type="ORF">MARPO_0022s0164</name>
</gene>
<protein>
    <submittedName>
        <fullName evidence="1">Uncharacterized protein</fullName>
    </submittedName>
</protein>
<dbReference type="Gramene" id="Mp3g03680.1">
    <property type="protein sequence ID" value="Mp3g03680.1.cds"/>
    <property type="gene ID" value="Mp3g03680"/>
</dbReference>
<dbReference type="AlphaFoldDB" id="A0A2R6XD93"/>
<name>A0A2R6XD93_MARPO</name>
<sequence>MHFILESRGYPRKILKSITSEKERRASNAAVCIPLVLALASFEPNQEVNTSNPIIEVCVSKLDPATCFSTHPIHHESAVEMVTTTWPLKIKMMHRAAEG</sequence>
<dbReference type="Proteomes" id="UP000244005">
    <property type="component" value="Unassembled WGS sequence"/>
</dbReference>
<dbReference type="EMBL" id="KZ772694">
    <property type="protein sequence ID" value="PTQ44078.1"/>
    <property type="molecule type" value="Genomic_DNA"/>
</dbReference>